<feature type="domain" description="HTH araC/xylS-type" evidence="5">
    <location>
        <begin position="189"/>
        <end position="286"/>
    </location>
</feature>
<organism evidence="6 7">
    <name type="scientific">Photobacterium lipolyticum</name>
    <dbReference type="NCBI Taxonomy" id="266810"/>
    <lineage>
        <taxon>Bacteria</taxon>
        <taxon>Pseudomonadati</taxon>
        <taxon>Pseudomonadota</taxon>
        <taxon>Gammaproteobacteria</taxon>
        <taxon>Vibrionales</taxon>
        <taxon>Vibrionaceae</taxon>
        <taxon>Photobacterium</taxon>
    </lineage>
</organism>
<dbReference type="InterPro" id="IPR018060">
    <property type="entry name" value="HTH_AraC"/>
</dbReference>
<dbReference type="Pfam" id="PF12833">
    <property type="entry name" value="HTH_18"/>
    <property type="match status" value="1"/>
</dbReference>
<dbReference type="SUPFAM" id="SSF46689">
    <property type="entry name" value="Homeodomain-like"/>
    <property type="match status" value="2"/>
</dbReference>
<evidence type="ECO:0000313" key="6">
    <source>
        <dbReference type="EMBL" id="PSW04340.1"/>
    </source>
</evidence>
<proteinExistence type="predicted"/>
<dbReference type="SMART" id="SM00342">
    <property type="entry name" value="HTH_ARAC"/>
    <property type="match status" value="1"/>
</dbReference>
<dbReference type="InterPro" id="IPR050204">
    <property type="entry name" value="AraC_XylS_family_regulators"/>
</dbReference>
<dbReference type="AlphaFoldDB" id="A0A2T3MWJ9"/>
<name>A0A2T3MWJ9_9GAMM</name>
<accession>A0A2T3MWJ9</accession>
<keyword evidence="4" id="KW-0804">Transcription</keyword>
<dbReference type="InterPro" id="IPR009057">
    <property type="entry name" value="Homeodomain-like_sf"/>
</dbReference>
<dbReference type="PROSITE" id="PS00041">
    <property type="entry name" value="HTH_ARAC_FAMILY_1"/>
    <property type="match status" value="1"/>
</dbReference>
<dbReference type="EMBL" id="PYMC01000009">
    <property type="protein sequence ID" value="PSW04340.1"/>
    <property type="molecule type" value="Genomic_DNA"/>
</dbReference>
<dbReference type="PROSITE" id="PS01124">
    <property type="entry name" value="HTH_ARAC_FAMILY_2"/>
    <property type="match status" value="1"/>
</dbReference>
<dbReference type="SUPFAM" id="SSF51215">
    <property type="entry name" value="Regulatory protein AraC"/>
    <property type="match status" value="1"/>
</dbReference>
<evidence type="ECO:0000256" key="3">
    <source>
        <dbReference type="ARBA" id="ARBA00023159"/>
    </source>
</evidence>
<dbReference type="InterPro" id="IPR003313">
    <property type="entry name" value="AraC-bd"/>
</dbReference>
<keyword evidence="7" id="KW-1185">Reference proteome</keyword>
<dbReference type="Proteomes" id="UP000240904">
    <property type="component" value="Unassembled WGS sequence"/>
</dbReference>
<evidence type="ECO:0000259" key="5">
    <source>
        <dbReference type="PROSITE" id="PS01124"/>
    </source>
</evidence>
<keyword evidence="3" id="KW-0010">Activator</keyword>
<protein>
    <submittedName>
        <fullName evidence="6">AraC family transcriptional regulator</fullName>
    </submittedName>
</protein>
<dbReference type="Gene3D" id="1.10.10.60">
    <property type="entry name" value="Homeodomain-like"/>
    <property type="match status" value="2"/>
</dbReference>
<dbReference type="OrthoDB" id="9809338at2"/>
<sequence>MSEKQASNDYPAKNKAAKEQAKYSYADELGGLEVLDAKYHHQNFSRHCHEGYTVGVIEQGAQRFYRTGGNHIAPEGSIILVNADEIHNGHSATDGGWSYKAMYPLPEQFEAISHELRSPITGAPYFPDPVVYDPELVSQLRLVFDTLEKSPNRLLRETLVYSVLTKLMCKHGRSHVTPAEPPKSQRQLKLVKAFLDDFPNADISLQELAQLAALSPFHLVRAFQKAYGLPPHAYQIQARLHLVKRLIRRGHKVADAAQEAGFHDQSHLHRHFKKAMGITPGQFARQLKHK</sequence>
<dbReference type="InterPro" id="IPR018062">
    <property type="entry name" value="HTH_AraC-typ_CS"/>
</dbReference>
<evidence type="ECO:0000256" key="4">
    <source>
        <dbReference type="ARBA" id="ARBA00023163"/>
    </source>
</evidence>
<evidence type="ECO:0000256" key="2">
    <source>
        <dbReference type="ARBA" id="ARBA00023125"/>
    </source>
</evidence>
<evidence type="ECO:0000313" key="7">
    <source>
        <dbReference type="Proteomes" id="UP000240904"/>
    </source>
</evidence>
<dbReference type="PANTHER" id="PTHR46796">
    <property type="entry name" value="HTH-TYPE TRANSCRIPTIONAL ACTIVATOR RHAS-RELATED"/>
    <property type="match status" value="1"/>
</dbReference>
<gene>
    <name evidence="6" type="ORF">C9I89_13520</name>
</gene>
<dbReference type="GO" id="GO:0003700">
    <property type="term" value="F:DNA-binding transcription factor activity"/>
    <property type="evidence" value="ECO:0007669"/>
    <property type="project" value="InterPro"/>
</dbReference>
<reference evidence="6 7" key="1">
    <citation type="submission" date="2018-03" db="EMBL/GenBank/DDBJ databases">
        <title>Whole genome sequencing of Histamine producing bacteria.</title>
        <authorList>
            <person name="Butler K."/>
        </authorList>
    </citation>
    <scope>NUCLEOTIDE SEQUENCE [LARGE SCALE GENOMIC DNA]</scope>
    <source>
        <strain evidence="6 7">DSM 16190</strain>
    </source>
</reference>
<dbReference type="RefSeq" id="WP_107283869.1">
    <property type="nucleotide sequence ID" value="NZ_PYMC01000009.1"/>
</dbReference>
<dbReference type="InterPro" id="IPR037923">
    <property type="entry name" value="HTH-like"/>
</dbReference>
<comment type="caution">
    <text evidence="6">The sequence shown here is derived from an EMBL/GenBank/DDBJ whole genome shotgun (WGS) entry which is preliminary data.</text>
</comment>
<dbReference type="PANTHER" id="PTHR46796:SF2">
    <property type="entry name" value="TRANSCRIPTIONAL REGULATORY PROTEIN"/>
    <property type="match status" value="1"/>
</dbReference>
<keyword evidence="1" id="KW-0805">Transcription regulation</keyword>
<dbReference type="Pfam" id="PF02311">
    <property type="entry name" value="AraC_binding"/>
    <property type="match status" value="1"/>
</dbReference>
<dbReference type="GO" id="GO:0043565">
    <property type="term" value="F:sequence-specific DNA binding"/>
    <property type="evidence" value="ECO:0007669"/>
    <property type="project" value="InterPro"/>
</dbReference>
<keyword evidence="2" id="KW-0238">DNA-binding</keyword>
<evidence type="ECO:0000256" key="1">
    <source>
        <dbReference type="ARBA" id="ARBA00023015"/>
    </source>
</evidence>